<evidence type="ECO:0000313" key="2">
    <source>
        <dbReference type="Proteomes" id="UP000092444"/>
    </source>
</evidence>
<dbReference type="EMBL" id="CCAG010002729">
    <property type="status" value="NOT_ANNOTATED_CDS"/>
    <property type="molecule type" value="Genomic_DNA"/>
</dbReference>
<organism evidence="1 2">
    <name type="scientific">Glossina morsitans morsitans</name>
    <name type="common">Savannah tsetse fly</name>
    <dbReference type="NCBI Taxonomy" id="37546"/>
    <lineage>
        <taxon>Eukaryota</taxon>
        <taxon>Metazoa</taxon>
        <taxon>Ecdysozoa</taxon>
        <taxon>Arthropoda</taxon>
        <taxon>Hexapoda</taxon>
        <taxon>Insecta</taxon>
        <taxon>Pterygota</taxon>
        <taxon>Neoptera</taxon>
        <taxon>Endopterygota</taxon>
        <taxon>Diptera</taxon>
        <taxon>Brachycera</taxon>
        <taxon>Muscomorpha</taxon>
        <taxon>Hippoboscoidea</taxon>
        <taxon>Glossinidae</taxon>
        <taxon>Glossina</taxon>
    </lineage>
</organism>
<dbReference type="EnsemblMetazoa" id="GMOY008717-RA">
    <property type="protein sequence ID" value="GMOY008717-PA"/>
    <property type="gene ID" value="GMOY008717"/>
</dbReference>
<name>A0A1B0G5X2_GLOMM</name>
<dbReference type="VEuPathDB" id="VectorBase:GMOY008717"/>
<protein>
    <submittedName>
        <fullName evidence="1">Uncharacterized protein</fullName>
    </submittedName>
</protein>
<accession>A0A1B0G5X2</accession>
<keyword evidence="2" id="KW-1185">Reference proteome</keyword>
<reference evidence="1" key="1">
    <citation type="submission" date="2020-05" db="UniProtKB">
        <authorList>
            <consortium name="EnsemblMetazoa"/>
        </authorList>
    </citation>
    <scope>IDENTIFICATION</scope>
    <source>
        <strain evidence="1">Yale</strain>
    </source>
</reference>
<proteinExistence type="predicted"/>
<sequence>MENIDSTSKFFGAIAAVTGNAGSSRSRPILSGSWKCHVAFR</sequence>
<evidence type="ECO:0000313" key="1">
    <source>
        <dbReference type="EnsemblMetazoa" id="GMOY008717-PA"/>
    </source>
</evidence>
<dbReference type="Proteomes" id="UP000092444">
    <property type="component" value="Unassembled WGS sequence"/>
</dbReference>
<dbReference type="AlphaFoldDB" id="A0A1B0G5X2"/>